<evidence type="ECO:0000256" key="11">
    <source>
        <dbReference type="ARBA" id="ARBA00023128"/>
    </source>
</evidence>
<comment type="similarity">
    <text evidence="3">Belongs to the complex I NDUFA1 subunit family.</text>
</comment>
<dbReference type="OrthoDB" id="1920692at2759"/>
<proteinExistence type="inferred from homology"/>
<evidence type="ECO:0000256" key="10">
    <source>
        <dbReference type="ARBA" id="ARBA00022989"/>
    </source>
</evidence>
<comment type="caution">
    <text evidence="14">The sequence shown here is derived from an EMBL/GenBank/DDBJ whole genome shotgun (WGS) entry which is preliminary data.</text>
</comment>
<evidence type="ECO:0000256" key="5">
    <source>
        <dbReference type="ARBA" id="ARBA00022448"/>
    </source>
</evidence>
<keyword evidence="12 13" id="KW-0472">Membrane</keyword>
<dbReference type="STRING" id="41688.A0A2N3N5Y7"/>
<keyword evidence="15" id="KW-1185">Reference proteome</keyword>
<dbReference type="Proteomes" id="UP000233524">
    <property type="component" value="Unassembled WGS sequence"/>
</dbReference>
<evidence type="ECO:0000256" key="8">
    <source>
        <dbReference type="ARBA" id="ARBA00022792"/>
    </source>
</evidence>
<evidence type="ECO:0000256" key="3">
    <source>
        <dbReference type="ARBA" id="ARBA00009960"/>
    </source>
</evidence>
<sequence>MPVPFEALLPYGIMVVMFGATGVGLATVKHFQSGKKRPRYSVDHWDRVSKYISHITYELTGQTDRPIAPPGFEYNNPWKLEKRVY</sequence>
<organism evidence="14 15">
    <name type="scientific">Lomentospora prolificans</name>
    <dbReference type="NCBI Taxonomy" id="41688"/>
    <lineage>
        <taxon>Eukaryota</taxon>
        <taxon>Fungi</taxon>
        <taxon>Dikarya</taxon>
        <taxon>Ascomycota</taxon>
        <taxon>Pezizomycotina</taxon>
        <taxon>Sordariomycetes</taxon>
        <taxon>Hypocreomycetidae</taxon>
        <taxon>Microascales</taxon>
        <taxon>Microascaceae</taxon>
        <taxon>Lomentospora</taxon>
    </lineage>
</organism>
<evidence type="ECO:0000256" key="4">
    <source>
        <dbReference type="ARBA" id="ARBA00016392"/>
    </source>
</evidence>
<evidence type="ECO:0000313" key="14">
    <source>
        <dbReference type="EMBL" id="PKS07845.1"/>
    </source>
</evidence>
<keyword evidence="7 13" id="KW-0812">Transmembrane</keyword>
<name>A0A2N3N5Y7_9PEZI</name>
<dbReference type="PANTHER" id="PTHR17098:SF2">
    <property type="entry name" value="NADH DEHYDROGENASE [UBIQUINONE] 1 ALPHA SUBCOMPLEX SUBUNIT 1"/>
    <property type="match status" value="1"/>
</dbReference>
<comment type="subcellular location">
    <subcellularLocation>
        <location evidence="2">Mitochondrion inner membrane</location>
        <topology evidence="2">Single-pass membrane protein</topology>
        <orientation evidence="2">Matrix side</orientation>
    </subcellularLocation>
</comment>
<evidence type="ECO:0000256" key="12">
    <source>
        <dbReference type="ARBA" id="ARBA00023136"/>
    </source>
</evidence>
<keyword evidence="5" id="KW-0813">Transport</keyword>
<evidence type="ECO:0000256" key="6">
    <source>
        <dbReference type="ARBA" id="ARBA00022660"/>
    </source>
</evidence>
<protein>
    <recommendedName>
        <fullName evidence="4">NADH dehydrogenase [ubiquinone] 1 alpha subcomplex subunit 1</fullName>
    </recommendedName>
</protein>
<dbReference type="Pfam" id="PF15879">
    <property type="entry name" value="MWFE"/>
    <property type="match status" value="1"/>
</dbReference>
<evidence type="ECO:0000313" key="15">
    <source>
        <dbReference type="Proteomes" id="UP000233524"/>
    </source>
</evidence>
<dbReference type="GO" id="GO:0005743">
    <property type="term" value="C:mitochondrial inner membrane"/>
    <property type="evidence" value="ECO:0007669"/>
    <property type="project" value="UniProtKB-SubCell"/>
</dbReference>
<feature type="transmembrane region" description="Helical" evidence="13">
    <location>
        <begin position="12"/>
        <end position="31"/>
    </location>
</feature>
<reference evidence="14 15" key="1">
    <citation type="journal article" date="2017" name="G3 (Bethesda)">
        <title>First Draft Genome Sequence of the Pathogenic Fungus Lomentospora prolificans (Formerly Scedosporium prolificans).</title>
        <authorList>
            <person name="Luo R."/>
            <person name="Zimin A."/>
            <person name="Workman R."/>
            <person name="Fan Y."/>
            <person name="Pertea G."/>
            <person name="Grossman N."/>
            <person name="Wear M.P."/>
            <person name="Jia B."/>
            <person name="Miller H."/>
            <person name="Casadevall A."/>
            <person name="Timp W."/>
            <person name="Zhang S.X."/>
            <person name="Salzberg S.L."/>
        </authorList>
    </citation>
    <scope>NUCLEOTIDE SEQUENCE [LARGE SCALE GENOMIC DNA]</scope>
    <source>
        <strain evidence="14 15">JHH-5317</strain>
    </source>
</reference>
<keyword evidence="8" id="KW-0999">Mitochondrion inner membrane</keyword>
<dbReference type="AlphaFoldDB" id="A0A2N3N5Y7"/>
<evidence type="ECO:0000256" key="9">
    <source>
        <dbReference type="ARBA" id="ARBA00022982"/>
    </source>
</evidence>
<dbReference type="PANTHER" id="PTHR17098">
    <property type="entry name" value="NADH-UBIQUINONE OXIDOREDUCTASE MWFE SUBUNIT"/>
    <property type="match status" value="1"/>
</dbReference>
<accession>A0A2N3N5Y7</accession>
<keyword evidence="10 13" id="KW-1133">Transmembrane helix</keyword>
<comment type="function">
    <text evidence="1">Accessory subunit of the mitochondrial membrane respiratory chain NADH dehydrogenase (Complex I), that is believed not to be involved in catalysis. Complex I functions in the transfer of electrons from NADH to the respiratory chain. The immediate electron acceptor for the enzyme is believed to be ubiquinone.</text>
</comment>
<evidence type="ECO:0000256" key="2">
    <source>
        <dbReference type="ARBA" id="ARBA00004298"/>
    </source>
</evidence>
<evidence type="ECO:0000256" key="1">
    <source>
        <dbReference type="ARBA" id="ARBA00003195"/>
    </source>
</evidence>
<evidence type="ECO:0000256" key="13">
    <source>
        <dbReference type="SAM" id="Phobius"/>
    </source>
</evidence>
<keyword evidence="11" id="KW-0496">Mitochondrion</keyword>
<evidence type="ECO:0000256" key="7">
    <source>
        <dbReference type="ARBA" id="ARBA00022692"/>
    </source>
</evidence>
<dbReference type="InterPro" id="IPR017384">
    <property type="entry name" value="NADH_Ub_cplx-1_asu_su-1"/>
</dbReference>
<keyword evidence="6" id="KW-0679">Respiratory chain</keyword>
<keyword evidence="9" id="KW-0249">Electron transport</keyword>
<dbReference type="InParanoid" id="A0A2N3N5Y7"/>
<gene>
    <name evidence="14" type="ORF">jhhlp_006453</name>
</gene>
<dbReference type="VEuPathDB" id="FungiDB:jhhlp_006453"/>
<dbReference type="EMBL" id="NLAX01000701">
    <property type="protein sequence ID" value="PKS07845.1"/>
    <property type="molecule type" value="Genomic_DNA"/>
</dbReference>